<dbReference type="Pfam" id="PF00155">
    <property type="entry name" value="Aminotran_1_2"/>
    <property type="match status" value="1"/>
</dbReference>
<evidence type="ECO:0000256" key="3">
    <source>
        <dbReference type="ARBA" id="ARBA00022898"/>
    </source>
</evidence>
<evidence type="ECO:0000313" key="6">
    <source>
        <dbReference type="Proteomes" id="UP000009134"/>
    </source>
</evidence>
<protein>
    <submittedName>
        <fullName evidence="5">8-amino-7-oxononanoate synthase</fullName>
        <ecNumber evidence="5">2.3.1.47</ecNumber>
    </submittedName>
</protein>
<dbReference type="KEGG" id="nar:Saro_0718"/>
<evidence type="ECO:0000313" key="5">
    <source>
        <dbReference type="EMBL" id="ABD25165.1"/>
    </source>
</evidence>
<dbReference type="EC" id="2.3.1.47" evidence="5"/>
<feature type="domain" description="Aminotransferase class I/classII large" evidence="4">
    <location>
        <begin position="37"/>
        <end position="371"/>
    </location>
</feature>
<keyword evidence="6" id="KW-1185">Reference proteome</keyword>
<comment type="cofactor">
    <cofactor evidence="1">
        <name>pyridoxal 5'-phosphate</name>
        <dbReference type="ChEBI" id="CHEBI:597326"/>
    </cofactor>
</comment>
<gene>
    <name evidence="5" type="ordered locus">Saro_0718</name>
</gene>
<organism evidence="5 6">
    <name type="scientific">Novosphingobium aromaticivorans (strain ATCC 700278 / DSM 12444 / CCUG 56034 / CIP 105152 / NBRC 16084 / F199)</name>
    <dbReference type="NCBI Taxonomy" id="279238"/>
    <lineage>
        <taxon>Bacteria</taxon>
        <taxon>Pseudomonadati</taxon>
        <taxon>Pseudomonadota</taxon>
        <taxon>Alphaproteobacteria</taxon>
        <taxon>Sphingomonadales</taxon>
        <taxon>Sphingomonadaceae</taxon>
        <taxon>Novosphingobium</taxon>
    </lineage>
</organism>
<keyword evidence="3" id="KW-0663">Pyridoxal phosphate</keyword>
<evidence type="ECO:0000256" key="2">
    <source>
        <dbReference type="ARBA" id="ARBA00022679"/>
    </source>
</evidence>
<dbReference type="STRING" id="279238.Saro_0718"/>
<dbReference type="SUPFAM" id="SSF53383">
    <property type="entry name" value="PLP-dependent transferases"/>
    <property type="match status" value="1"/>
</dbReference>
<reference evidence="6" key="1">
    <citation type="submission" date="2006-01" db="EMBL/GenBank/DDBJ databases">
        <title>Complete sequence of Novosphingobium aromaticivorans DSM 12444.</title>
        <authorList>
            <consortium name="US DOE Joint Genome Institute"/>
            <person name="Copeland A."/>
            <person name="Lucas S."/>
            <person name="Lapidus A."/>
            <person name="Barry K."/>
            <person name="Detter J.C."/>
            <person name="Glavina T."/>
            <person name="Hammon N."/>
            <person name="Israni S."/>
            <person name="Pitluck S."/>
            <person name="Chain P."/>
            <person name="Malfatti S."/>
            <person name="Shin M."/>
            <person name="Vergez L."/>
            <person name="Schmutz J."/>
            <person name="Larimer F."/>
            <person name="Land M."/>
            <person name="Kyrpides N."/>
            <person name="Ivanova N."/>
            <person name="Fredrickson J."/>
            <person name="Balkwill D."/>
            <person name="Romine M.F."/>
            <person name="Richardson P."/>
        </authorList>
    </citation>
    <scope>NUCLEOTIDE SEQUENCE [LARGE SCALE GENOMIC DNA]</scope>
    <source>
        <strain evidence="6">ATCC 700278 / DSM 12444 / CCUG 56034 / CIP 105152 / NBRC 16084 / F199</strain>
    </source>
</reference>
<dbReference type="InterPro" id="IPR015422">
    <property type="entry name" value="PyrdxlP-dep_Trfase_small"/>
</dbReference>
<dbReference type="eggNOG" id="COG0156">
    <property type="taxonomic scope" value="Bacteria"/>
</dbReference>
<dbReference type="InterPro" id="IPR015421">
    <property type="entry name" value="PyrdxlP-dep_Trfase_major"/>
</dbReference>
<dbReference type="InterPro" id="IPR015424">
    <property type="entry name" value="PyrdxlP-dep_Trfase"/>
</dbReference>
<dbReference type="GO" id="GO:0008710">
    <property type="term" value="F:8-amino-7-oxononanoate synthase activity"/>
    <property type="evidence" value="ECO:0007669"/>
    <property type="project" value="UniProtKB-EC"/>
</dbReference>
<dbReference type="GO" id="GO:0030170">
    <property type="term" value="F:pyridoxal phosphate binding"/>
    <property type="evidence" value="ECO:0007669"/>
    <property type="project" value="InterPro"/>
</dbReference>
<proteinExistence type="predicted"/>
<accession>Q2GAF8</accession>
<evidence type="ECO:0000259" key="4">
    <source>
        <dbReference type="Pfam" id="PF00155"/>
    </source>
</evidence>
<dbReference type="Proteomes" id="UP000009134">
    <property type="component" value="Chromosome"/>
</dbReference>
<dbReference type="GO" id="GO:0009102">
    <property type="term" value="P:biotin biosynthetic process"/>
    <property type="evidence" value="ECO:0007669"/>
    <property type="project" value="TreeGrafter"/>
</dbReference>
<dbReference type="RefSeq" id="WP_011444379.1">
    <property type="nucleotide sequence ID" value="NC_007794.1"/>
</dbReference>
<dbReference type="EMBL" id="CP000248">
    <property type="protein sequence ID" value="ABD25165.1"/>
    <property type="molecule type" value="Genomic_DNA"/>
</dbReference>
<keyword evidence="2 5" id="KW-0808">Transferase</keyword>
<dbReference type="InterPro" id="IPR004839">
    <property type="entry name" value="Aminotransferase_I/II_large"/>
</dbReference>
<dbReference type="Gene3D" id="3.40.640.10">
    <property type="entry name" value="Type I PLP-dependent aspartate aminotransferase-like (Major domain)"/>
    <property type="match status" value="1"/>
</dbReference>
<dbReference type="InterPro" id="IPR050087">
    <property type="entry name" value="AON_synthase_class-II"/>
</dbReference>
<dbReference type="HOGENOM" id="CLU_015846_11_2_5"/>
<dbReference type="PANTHER" id="PTHR13693">
    <property type="entry name" value="CLASS II AMINOTRANSFERASE/8-AMINO-7-OXONONANOATE SYNTHASE"/>
    <property type="match status" value="1"/>
</dbReference>
<dbReference type="PANTHER" id="PTHR13693:SF100">
    <property type="entry name" value="8-AMINO-7-OXONONANOATE SYNTHASE"/>
    <property type="match status" value="1"/>
</dbReference>
<dbReference type="Gene3D" id="3.90.1150.10">
    <property type="entry name" value="Aspartate Aminotransferase, domain 1"/>
    <property type="match status" value="1"/>
</dbReference>
<evidence type="ECO:0000256" key="1">
    <source>
        <dbReference type="ARBA" id="ARBA00001933"/>
    </source>
</evidence>
<keyword evidence="5" id="KW-0012">Acyltransferase</keyword>
<name>Q2GAF8_NOVAD</name>
<dbReference type="AlphaFoldDB" id="Q2GAF8"/>
<sequence>MAESTTRTGNLWSAHTADLAALGEKARLRSLAPRRGVDFASNDYLAMSSSPRLAGAVQEAVTRGVPLGSGGSRLLRGNDPEHELLETEAARFFGSESALFFSSGYAANVALLSTLPQRGDLIIYDELVHASMHEGLRLTRATSVSAAHNDPQSFDDAALDWRAKGNTGRVWLAFETLYSMDGDMAPVAEMAQIAERHDAVMLIDEAHATGVFGVDGRGLAASLDGRADTIVLRTCGKAMGCEGALVLAPRVVRDFLVNRGRPFIFSTAPSPLVCAAVREAMRMMADEPERRENLRTLVAHAERALVRHGAEPTGSQILPLILGEDARTMAVAASLQASGFDVRGIRPPTVPQGTSRLRISLTLNATRDDVDALGTALEEALR</sequence>